<evidence type="ECO:0000256" key="5">
    <source>
        <dbReference type="ARBA" id="ARBA00023136"/>
    </source>
</evidence>
<evidence type="ECO:0000256" key="2">
    <source>
        <dbReference type="ARBA" id="ARBA00009457"/>
    </source>
</evidence>
<comment type="subcellular location">
    <subcellularLocation>
        <location evidence="1">Membrane</location>
        <topology evidence="1">Multi-pass membrane protein</topology>
    </subcellularLocation>
</comment>
<sequence length="338" mass="37824">MPIDAEAPIPDLPNNSKLRQQRLDGWQPIATPKNTVATLSAIGMAFLIIGSVLVSSNGEIEETDIRYDNIQSCKENVTSGGVVCNVTLNFNEDMKNDNGPLRFSYSLSNFFQASRRYVKSRSAWQLADVPGTTSICEPLENFDNGTKSKRLYPCGWVANSFFNDTFKGYFCPSGGQSCEILSGSAWKQSDISWESDRRLKFKNRDLKADETRTGPGGFQLPNIDNEDFIVWMRVAGLPTFRKLYSTIDRSFSKGDSVVIEINSNYPVGGFDGMKKVILEETNWMNGRNVFLGPLYLVVGCGSLLAALVFVLKQIYNPRILGDVNLLRAEFKHRDTYPK</sequence>
<dbReference type="AlphaFoldDB" id="A0A7S0H651"/>
<dbReference type="PANTHER" id="PTHR10926:SF0">
    <property type="entry name" value="CDC50, ISOFORM A"/>
    <property type="match status" value="1"/>
</dbReference>
<evidence type="ECO:0000256" key="6">
    <source>
        <dbReference type="PIRNR" id="PIRNR015840"/>
    </source>
</evidence>
<accession>A0A7S0H651</accession>
<dbReference type="Pfam" id="PF03381">
    <property type="entry name" value="CDC50"/>
    <property type="match status" value="1"/>
</dbReference>
<organism evidence="8">
    <name type="scientific">Amorphochlora amoebiformis</name>
    <dbReference type="NCBI Taxonomy" id="1561963"/>
    <lineage>
        <taxon>Eukaryota</taxon>
        <taxon>Sar</taxon>
        <taxon>Rhizaria</taxon>
        <taxon>Cercozoa</taxon>
        <taxon>Chlorarachniophyceae</taxon>
        <taxon>Amorphochlora</taxon>
    </lineage>
</organism>
<comment type="similarity">
    <text evidence="2 6">Belongs to the CDC50/LEM3 family.</text>
</comment>
<evidence type="ECO:0000256" key="1">
    <source>
        <dbReference type="ARBA" id="ARBA00004141"/>
    </source>
</evidence>
<dbReference type="GO" id="GO:0005886">
    <property type="term" value="C:plasma membrane"/>
    <property type="evidence" value="ECO:0007669"/>
    <property type="project" value="TreeGrafter"/>
</dbReference>
<feature type="transmembrane region" description="Helical" evidence="7">
    <location>
        <begin position="290"/>
        <end position="311"/>
    </location>
</feature>
<dbReference type="PIRSF" id="PIRSF015840">
    <property type="entry name" value="DUF284_TM_euk"/>
    <property type="match status" value="1"/>
</dbReference>
<dbReference type="GO" id="GO:0005783">
    <property type="term" value="C:endoplasmic reticulum"/>
    <property type="evidence" value="ECO:0007669"/>
    <property type="project" value="TreeGrafter"/>
</dbReference>
<keyword evidence="3 7" id="KW-0812">Transmembrane</keyword>
<evidence type="ECO:0000313" key="8">
    <source>
        <dbReference type="EMBL" id="CAD8457981.1"/>
    </source>
</evidence>
<evidence type="ECO:0008006" key="9">
    <source>
        <dbReference type="Google" id="ProtNLM"/>
    </source>
</evidence>
<dbReference type="EMBL" id="HBEM01024921">
    <property type="protein sequence ID" value="CAD8457981.1"/>
    <property type="molecule type" value="Transcribed_RNA"/>
</dbReference>
<proteinExistence type="inferred from homology"/>
<protein>
    <recommendedName>
        <fullName evidence="9">Cell cycle control protein 50A</fullName>
    </recommendedName>
</protein>
<evidence type="ECO:0000256" key="7">
    <source>
        <dbReference type="SAM" id="Phobius"/>
    </source>
</evidence>
<evidence type="ECO:0000256" key="3">
    <source>
        <dbReference type="ARBA" id="ARBA00022692"/>
    </source>
</evidence>
<name>A0A7S0H651_9EUKA</name>
<dbReference type="GO" id="GO:0005794">
    <property type="term" value="C:Golgi apparatus"/>
    <property type="evidence" value="ECO:0007669"/>
    <property type="project" value="TreeGrafter"/>
</dbReference>
<keyword evidence="4 7" id="KW-1133">Transmembrane helix</keyword>
<evidence type="ECO:0000256" key="4">
    <source>
        <dbReference type="ARBA" id="ARBA00022989"/>
    </source>
</evidence>
<keyword evidence="5 6" id="KW-0472">Membrane</keyword>
<dbReference type="InterPro" id="IPR005045">
    <property type="entry name" value="CDC50/LEM3_fam"/>
</dbReference>
<dbReference type="PANTHER" id="PTHR10926">
    <property type="entry name" value="CELL CYCLE CONTROL PROTEIN 50"/>
    <property type="match status" value="1"/>
</dbReference>
<reference evidence="8" key="1">
    <citation type="submission" date="2021-01" db="EMBL/GenBank/DDBJ databases">
        <authorList>
            <person name="Corre E."/>
            <person name="Pelletier E."/>
            <person name="Niang G."/>
            <person name="Scheremetjew M."/>
            <person name="Finn R."/>
            <person name="Kale V."/>
            <person name="Holt S."/>
            <person name="Cochrane G."/>
            <person name="Meng A."/>
            <person name="Brown T."/>
            <person name="Cohen L."/>
        </authorList>
    </citation>
    <scope>NUCLEOTIDE SEQUENCE</scope>
    <source>
        <strain evidence="8">CCMP2058</strain>
    </source>
</reference>
<gene>
    <name evidence="8" type="ORF">LAMO00422_LOCUS16932</name>
</gene>